<dbReference type="Proteomes" id="UP000664545">
    <property type="component" value="Unassembled WGS sequence"/>
</dbReference>
<gene>
    <name evidence="2" type="ORF">JYB65_08785</name>
</gene>
<evidence type="ECO:0000313" key="3">
    <source>
        <dbReference type="Proteomes" id="UP000664545"/>
    </source>
</evidence>
<reference evidence="2" key="1">
    <citation type="submission" date="2021-02" db="EMBL/GenBank/DDBJ databases">
        <title>Abyssanaerobacter marinus gen.nov., sp., nov, anaerobic bacterium isolated from the Onnuri vent field of Indian Ocean and suggestion of Mogibacteriaceae fam. nov., and proposal of reclassification of ambiguous this family's genus member.</title>
        <authorList>
            <person name="Kim Y.J."/>
            <person name="Yang J.-A."/>
        </authorList>
    </citation>
    <scope>NUCLEOTIDE SEQUENCE</scope>
    <source>
        <strain evidence="2">DSM 2634</strain>
    </source>
</reference>
<dbReference type="CDD" id="cd00229">
    <property type="entry name" value="SGNH_hydrolase"/>
    <property type="match status" value="1"/>
</dbReference>
<sequence>MNSICVFGDSVARGVIYDEKKEKYTFLKNCFINIFAEDFNIPVTNYAKFGCTITKGVELLKKHQEELSKYDYTILEFGGNDCDYNWAEVAACPEKIHLPNVPFDVFKERYETVIKQVKMCGSRPILLSLPPIEPNRFFNWVSKGLNRENILKWLGTKETIYNWHAQYNEIVLEIAKKHQIPIIDIRKAFENRDCSELICKDGIHPNEKGHALISKSVSVSLASYLAQGHKVTAQL</sequence>
<dbReference type="PANTHER" id="PTHR30383">
    <property type="entry name" value="THIOESTERASE 1/PROTEASE 1/LYSOPHOSPHOLIPASE L1"/>
    <property type="match status" value="1"/>
</dbReference>
<dbReference type="EMBL" id="JAFJZZ010000003">
    <property type="protein sequence ID" value="MBN7773457.1"/>
    <property type="molecule type" value="Genomic_DNA"/>
</dbReference>
<comment type="caution">
    <text evidence="2">The sequence shown here is derived from an EMBL/GenBank/DDBJ whole genome shotgun (WGS) entry which is preliminary data.</text>
</comment>
<keyword evidence="2" id="KW-0378">Hydrolase</keyword>
<dbReference type="Pfam" id="PF13472">
    <property type="entry name" value="Lipase_GDSL_2"/>
    <property type="match status" value="1"/>
</dbReference>
<evidence type="ECO:0000313" key="2">
    <source>
        <dbReference type="EMBL" id="MBN7773457.1"/>
    </source>
</evidence>
<dbReference type="InterPro" id="IPR013830">
    <property type="entry name" value="SGNH_hydro"/>
</dbReference>
<accession>A0A939IHA1</accession>
<dbReference type="SUPFAM" id="SSF52266">
    <property type="entry name" value="SGNH hydrolase"/>
    <property type="match status" value="1"/>
</dbReference>
<keyword evidence="3" id="KW-1185">Reference proteome</keyword>
<protein>
    <submittedName>
        <fullName evidence="2">SGNH/GDSL hydrolase family protein</fullName>
    </submittedName>
</protein>
<name>A0A939IHA1_CLOAM</name>
<organism evidence="2 3">
    <name type="scientific">Clostridium aminobutyricum</name>
    <dbReference type="NCBI Taxonomy" id="33953"/>
    <lineage>
        <taxon>Bacteria</taxon>
        <taxon>Bacillati</taxon>
        <taxon>Bacillota</taxon>
        <taxon>Clostridia</taxon>
        <taxon>Eubacteriales</taxon>
        <taxon>Clostridiaceae</taxon>
        <taxon>Clostridium</taxon>
    </lineage>
</organism>
<evidence type="ECO:0000259" key="1">
    <source>
        <dbReference type="Pfam" id="PF13472"/>
    </source>
</evidence>
<feature type="domain" description="SGNH hydrolase-type esterase" evidence="1">
    <location>
        <begin position="6"/>
        <end position="212"/>
    </location>
</feature>
<proteinExistence type="predicted"/>
<dbReference type="Gene3D" id="3.40.50.1110">
    <property type="entry name" value="SGNH hydrolase"/>
    <property type="match status" value="1"/>
</dbReference>
<dbReference type="PANTHER" id="PTHR30383:SF5">
    <property type="entry name" value="SGNH HYDROLASE-TYPE ESTERASE DOMAIN-CONTAINING PROTEIN"/>
    <property type="match status" value="1"/>
</dbReference>
<dbReference type="InterPro" id="IPR051532">
    <property type="entry name" value="Ester_Hydrolysis_Enzymes"/>
</dbReference>
<dbReference type="InterPro" id="IPR036514">
    <property type="entry name" value="SGNH_hydro_sf"/>
</dbReference>
<dbReference type="AlphaFoldDB" id="A0A939IHA1"/>
<dbReference type="RefSeq" id="WP_206582297.1">
    <property type="nucleotide sequence ID" value="NZ_JAFJZZ010000003.1"/>
</dbReference>
<dbReference type="GO" id="GO:0004622">
    <property type="term" value="F:phosphatidylcholine lysophospholipase activity"/>
    <property type="evidence" value="ECO:0007669"/>
    <property type="project" value="TreeGrafter"/>
</dbReference>